<feature type="domain" description="Glycosyltransferase 2-like" evidence="1">
    <location>
        <begin position="2"/>
        <end position="58"/>
    </location>
</feature>
<dbReference type="RefSeq" id="WP_021755790.1">
    <property type="nucleotide sequence ID" value="NC_022438.1"/>
</dbReference>
<evidence type="ECO:0000259" key="1">
    <source>
        <dbReference type="Pfam" id="PF00535"/>
    </source>
</evidence>
<evidence type="ECO:0000313" key="3">
    <source>
        <dbReference type="Proteomes" id="UP000016743"/>
    </source>
</evidence>
<sequence length="251" mass="27772">MHVVRSEPELRGNGARMAGIRAARHETVAPLDDDDTWEATKLRAQLDALESAGVSGGNWVVSCAILEKDLSTGGERVVPTEPVRDVPSITEYLLERPRLRSVSPQFASSTMLFPQALALSEPWDTAVRLHQDWEWLIWLERERGTRMLCVPEPLVCRPVSHADSLTTDPNWRASLEWGKRYLTATSRRIRGDFFLTLPADRAGRAASGSGLLACLGAALRGGRLGYGAWAYFCVTTFRALSNRVRMGRPAA</sequence>
<dbReference type="AlphaFoldDB" id="U3P7N6"/>
<dbReference type="STRING" id="1389489.O159_23590"/>
<dbReference type="InterPro" id="IPR001173">
    <property type="entry name" value="Glyco_trans_2-like"/>
</dbReference>
<gene>
    <name evidence="2" type="ORF">O159_23590</name>
</gene>
<dbReference type="eggNOG" id="COG1216">
    <property type="taxonomic scope" value="Bacteria"/>
</dbReference>
<name>U3P7N6_LEIXC</name>
<dbReference type="KEGG" id="lxy:O159_23590"/>
<dbReference type="HOGENOM" id="CLU_1106084_0_0_11"/>
<accession>U3P7N6</accession>
<dbReference type="SUPFAM" id="SSF53448">
    <property type="entry name" value="Nucleotide-diphospho-sugar transferases"/>
    <property type="match status" value="1"/>
</dbReference>
<dbReference type="CDD" id="cd00761">
    <property type="entry name" value="Glyco_tranf_GTA_type"/>
    <property type="match status" value="1"/>
</dbReference>
<proteinExistence type="predicted"/>
<reference evidence="2 3" key="1">
    <citation type="journal article" date="2013" name="Genome Announc.">
        <title>Complete Genome Sequence of Leifsonia xyli subsp. cynodontis Strain DSM46306, a Gram-Positive Bacterial Pathogen of Grasses.</title>
        <authorList>
            <person name="Monteiro-Vitorello C.B."/>
            <person name="Zerillo M.M."/>
            <person name="Van Sluys M.A."/>
            <person name="Camargo L.E."/>
            <person name="Kitajima J.P."/>
        </authorList>
    </citation>
    <scope>NUCLEOTIDE SEQUENCE [LARGE SCALE GENOMIC DNA]</scope>
    <source>
        <strain evidence="2 3">DSM 46306</strain>
    </source>
</reference>
<protein>
    <recommendedName>
        <fullName evidence="1">Glycosyltransferase 2-like domain-containing protein</fullName>
    </recommendedName>
</protein>
<dbReference type="Gene3D" id="3.90.550.10">
    <property type="entry name" value="Spore Coat Polysaccharide Biosynthesis Protein SpsA, Chain A"/>
    <property type="match status" value="1"/>
</dbReference>
<dbReference type="Proteomes" id="UP000016743">
    <property type="component" value="Chromosome"/>
</dbReference>
<dbReference type="Pfam" id="PF00535">
    <property type="entry name" value="Glycos_transf_2"/>
    <property type="match status" value="1"/>
</dbReference>
<evidence type="ECO:0000313" key="2">
    <source>
        <dbReference type="EMBL" id="AGW42320.1"/>
    </source>
</evidence>
<keyword evidence="3" id="KW-1185">Reference proteome</keyword>
<dbReference type="InterPro" id="IPR029044">
    <property type="entry name" value="Nucleotide-diphossugar_trans"/>
</dbReference>
<dbReference type="EMBL" id="CP006734">
    <property type="protein sequence ID" value="AGW42320.1"/>
    <property type="molecule type" value="Genomic_DNA"/>
</dbReference>
<dbReference type="OrthoDB" id="153025at2"/>
<organism evidence="2 3">
    <name type="scientific">Leifsonia xyli subsp. cynodontis DSM 46306</name>
    <dbReference type="NCBI Taxonomy" id="1389489"/>
    <lineage>
        <taxon>Bacteria</taxon>
        <taxon>Bacillati</taxon>
        <taxon>Actinomycetota</taxon>
        <taxon>Actinomycetes</taxon>
        <taxon>Micrococcales</taxon>
        <taxon>Microbacteriaceae</taxon>
        <taxon>Leifsonia</taxon>
    </lineage>
</organism>
<dbReference type="PATRIC" id="fig|1389489.3.peg.2258"/>